<reference evidence="2" key="1">
    <citation type="submission" date="2016-10" db="EMBL/GenBank/DDBJ databases">
        <authorList>
            <person name="Varghese N."/>
            <person name="Submissions S."/>
        </authorList>
    </citation>
    <scope>NUCLEOTIDE SEQUENCE [LARGE SCALE GENOMIC DNA]</scope>
    <source>
        <strain evidence="2">DSM 24740</strain>
    </source>
</reference>
<organism evidence="1 2">
    <name type="scientific">Neolewinella agarilytica</name>
    <dbReference type="NCBI Taxonomy" id="478744"/>
    <lineage>
        <taxon>Bacteria</taxon>
        <taxon>Pseudomonadati</taxon>
        <taxon>Bacteroidota</taxon>
        <taxon>Saprospiria</taxon>
        <taxon>Saprospirales</taxon>
        <taxon>Lewinellaceae</taxon>
        <taxon>Neolewinella</taxon>
    </lineage>
</organism>
<dbReference type="AlphaFoldDB" id="A0A1H9CAQ5"/>
<keyword evidence="2" id="KW-1185">Reference proteome</keyword>
<dbReference type="RefSeq" id="WP_139211772.1">
    <property type="nucleotide sequence ID" value="NZ_FOFB01000004.1"/>
</dbReference>
<accession>A0A1H9CAQ5</accession>
<proteinExistence type="predicted"/>
<dbReference type="Proteomes" id="UP000199021">
    <property type="component" value="Unassembled WGS sequence"/>
</dbReference>
<dbReference type="EMBL" id="FOFB01000004">
    <property type="protein sequence ID" value="SEP98335.1"/>
    <property type="molecule type" value="Genomic_DNA"/>
</dbReference>
<sequence length="630" mass="72177">MRILFLFVLTAICVPTSGQDARTTSLMADYLAPDLRAAQSVAHDSIVHYRRLEEESMAAGQQLLGGDGFSRFALGYSVPAVYEAQYGSEMTAKLVRLMKKWELSRKRHMRWENLYARIRELSIKIGQKEIYSTYGSKTLSLLENEKKRSELIHRELIRGALFFHMWQEGVSEYSLSRSGGGRIYKSINKVEEAIRDFSFRGPMPVYQESVTAGGAIPAKNLLFSYPQNQQANFYPDENIRVMGAVVLRNYYNSGLSEASRTGMLWARWKSAAGKVLYTRAVFSGKQINYRIPRDFLNAREVYQLAIVKSKNDIYDEVLDFYAKKEISQLINQGIYHREKKEVVPEETYFKAYFRVSSYGRFLGKTMRQKFTPLEGPGMAYRFRAEEPFGPEEVAGLHGMPTQAYFSYYGCPEPESILDKIYGAAARTFYAHPTQEYVDYLKRNKEQLNLDSLIAIEFLPYKERVSKYRRLTYTDVDGKRLRVTSKKLPLPAKPNHRSHIYASAEVQPITETIFKNPTLYKMTAGELILRDTFPEAVQRIALDIAPVFEERAEEYADLLRELNALSPQVPAGTDFSTLVKEINASYVTDPYNENMVGLKTCFPEKINIGYSLPMRAMATTSGTMELEKKKE</sequence>
<gene>
    <name evidence="1" type="ORF">SAMN05444359_104130</name>
</gene>
<name>A0A1H9CAQ5_9BACT</name>
<evidence type="ECO:0000313" key="1">
    <source>
        <dbReference type="EMBL" id="SEP98335.1"/>
    </source>
</evidence>
<dbReference type="InParanoid" id="A0A1H9CAQ5"/>
<protein>
    <submittedName>
        <fullName evidence="1">Uncharacterized protein</fullName>
    </submittedName>
</protein>
<evidence type="ECO:0000313" key="2">
    <source>
        <dbReference type="Proteomes" id="UP000199021"/>
    </source>
</evidence>
<dbReference type="OrthoDB" id="9834207at2"/>
<dbReference type="STRING" id="478744.SAMN05444359_104130"/>